<dbReference type="PANTHER" id="PTHR35707">
    <property type="entry name" value="OS06G0608100 PROTEIN"/>
    <property type="match status" value="1"/>
</dbReference>
<feature type="region of interest" description="Disordered" evidence="1">
    <location>
        <begin position="299"/>
        <end position="369"/>
    </location>
</feature>
<evidence type="ECO:0000313" key="3">
    <source>
        <dbReference type="Proteomes" id="UP001187192"/>
    </source>
</evidence>
<dbReference type="AlphaFoldDB" id="A0AA88CRS6"/>
<comment type="caution">
    <text evidence="2">The sequence shown here is derived from an EMBL/GenBank/DDBJ whole genome shotgun (WGS) entry which is preliminary data.</text>
</comment>
<evidence type="ECO:0000313" key="2">
    <source>
        <dbReference type="EMBL" id="GMN27551.1"/>
    </source>
</evidence>
<feature type="compositionally biased region" description="Polar residues" evidence="1">
    <location>
        <begin position="600"/>
        <end position="620"/>
    </location>
</feature>
<reference evidence="2" key="1">
    <citation type="submission" date="2023-07" db="EMBL/GenBank/DDBJ databases">
        <title>draft genome sequence of fig (Ficus carica).</title>
        <authorList>
            <person name="Takahashi T."/>
            <person name="Nishimura K."/>
        </authorList>
    </citation>
    <scope>NUCLEOTIDE SEQUENCE</scope>
</reference>
<feature type="region of interest" description="Disordered" evidence="1">
    <location>
        <begin position="389"/>
        <end position="408"/>
    </location>
</feature>
<feature type="compositionally biased region" description="Polar residues" evidence="1">
    <location>
        <begin position="224"/>
        <end position="247"/>
    </location>
</feature>
<sequence length="1034" mass="115212">MEIRFSLECASFRLPRDETLKCLFLGFPFAEDNFFGPVSASFIRPGRLSDSAASDEIHEETLDTTAFSMHYRSLARSDSGELKTPTAVRLVFEDKTATKDPNPTDSGSSMTLTEPKRLSSQSPVFLKRVRGGENSDDDMSIVGESSKGYDYGALSPTLDALLAEGSKDLTKIGSEFLRSDQNGMNYMDSINGKDSELGNLDTNENLVEAASISHSKLSEPNGGSRDQTSVDYPSMRNSGVTAGASNHQIQSPSKLISVWFSPLARFAVELWPNFRLLIYFLFHYPDTLEGSNQFVEDDSSAYHHSNESSVRQNSPRVGRNDTDQYSNKQQRSLWEGSPTSLSARRQQSILNTPSSARSSDIMSPSSKQADIHNEQIKHGEGILSVEKSSSQFKFPDTSHPGSSIKQGTDKLKQRLLKNSSISSPFSSVLEENIKELQSKYGSAPIACLEEQLFTADTKSGEDVSLDSLEIDRVETPRNISKLGQNKEIIGLAKDGQPVNSSWMDFLSKDRPDKIITPTKVMQKALTSEGSSKKRLFTSGIDLSLLNDKEVSFPHRNTESEILRYIQSPRDKASLNFQLKSHEKNLQTGKNTLLSTSFISGTTAEAPTRKSPSIKESTQSPIRRVPTHSPALETPSQETEWKELAEIPFGKSPIERRLPTGSPLLKELTPRSLISVPTQSSSAKESLQSPRLKDLIWSPSGYKATQSPSRKEPTESASRQNQARATHGGNMHSFPGKDMASTRSDSSRPVSDGHQQGHVSQSPFFTKDVETSLEPKKRSFGVLEDGKPFNKSPRTQEGSDVHNSGNYDSELMYSHSNKVLSEAEKLEGDRTQKHWLDVWVTFSSDAEQLLSPSINKLNLKAMGTLEDILINLLKVKKYEILSSEILSQKRVQLVNSGIQECEMLKLNHSLQSKSGRRDPEHDDSHLQSCTVNLEGEHQVASDTVSTMKQEVEDLDKKINSLSNFLHRYCRLKLGEPSCANTLALVQDDLKKRKCCWLLCQELQLWKIHSFENQSGLYNVVLNYQDYLSQRFFSIL</sequence>
<dbReference type="EMBL" id="BTGU01000002">
    <property type="protein sequence ID" value="GMN27551.1"/>
    <property type="molecule type" value="Genomic_DNA"/>
</dbReference>
<proteinExistence type="predicted"/>
<feature type="compositionally biased region" description="Basic and acidic residues" evidence="1">
    <location>
        <begin position="766"/>
        <end position="776"/>
    </location>
</feature>
<name>A0AA88CRS6_FICCA</name>
<dbReference type="PANTHER" id="PTHR35707:SF1">
    <property type="entry name" value="SPC7 KINETOCHORE PROTEIN DOMAIN-CONTAINING PROTEIN"/>
    <property type="match status" value="1"/>
</dbReference>
<feature type="compositionally biased region" description="Polar residues" evidence="1">
    <location>
        <begin position="791"/>
        <end position="806"/>
    </location>
</feature>
<feature type="compositionally biased region" description="Polar residues" evidence="1">
    <location>
        <begin position="99"/>
        <end position="121"/>
    </location>
</feature>
<dbReference type="Proteomes" id="UP001187192">
    <property type="component" value="Unassembled WGS sequence"/>
</dbReference>
<feature type="region of interest" description="Disordered" evidence="1">
    <location>
        <begin position="212"/>
        <end position="247"/>
    </location>
</feature>
<feature type="compositionally biased region" description="Polar residues" evidence="1">
    <location>
        <begin position="323"/>
        <end position="368"/>
    </location>
</feature>
<feature type="compositionally biased region" description="Polar residues" evidence="1">
    <location>
        <begin position="740"/>
        <end position="763"/>
    </location>
</feature>
<feature type="region of interest" description="Disordered" evidence="1">
    <location>
        <begin position="94"/>
        <end position="121"/>
    </location>
</feature>
<protein>
    <submittedName>
        <fullName evidence="2">Uncharacterized protein</fullName>
    </submittedName>
</protein>
<organism evidence="2 3">
    <name type="scientific">Ficus carica</name>
    <name type="common">Common fig</name>
    <dbReference type="NCBI Taxonomy" id="3494"/>
    <lineage>
        <taxon>Eukaryota</taxon>
        <taxon>Viridiplantae</taxon>
        <taxon>Streptophyta</taxon>
        <taxon>Embryophyta</taxon>
        <taxon>Tracheophyta</taxon>
        <taxon>Spermatophyta</taxon>
        <taxon>Magnoliopsida</taxon>
        <taxon>eudicotyledons</taxon>
        <taxon>Gunneridae</taxon>
        <taxon>Pentapetalae</taxon>
        <taxon>rosids</taxon>
        <taxon>fabids</taxon>
        <taxon>Rosales</taxon>
        <taxon>Moraceae</taxon>
        <taxon>Ficeae</taxon>
        <taxon>Ficus</taxon>
    </lineage>
</organism>
<feature type="region of interest" description="Disordered" evidence="1">
    <location>
        <begin position="600"/>
        <end position="640"/>
    </location>
</feature>
<accession>A0AA88CRS6</accession>
<evidence type="ECO:0000256" key="1">
    <source>
        <dbReference type="SAM" id="MobiDB-lite"/>
    </source>
</evidence>
<keyword evidence="3" id="KW-1185">Reference proteome</keyword>
<feature type="region of interest" description="Disordered" evidence="1">
    <location>
        <begin position="674"/>
        <end position="808"/>
    </location>
</feature>
<gene>
    <name evidence="2" type="ORF">TIFTF001_001695</name>
</gene>
<feature type="compositionally biased region" description="Polar residues" evidence="1">
    <location>
        <begin position="714"/>
        <end position="723"/>
    </location>
</feature>
<feature type="compositionally biased region" description="Polar residues" evidence="1">
    <location>
        <begin position="674"/>
        <end position="688"/>
    </location>
</feature>